<comment type="caution">
    <text evidence="1">The sequence shown here is derived from an EMBL/GenBank/DDBJ whole genome shotgun (WGS) entry which is preliminary data.</text>
</comment>
<organism evidence="1 2">
    <name type="scientific">Rubrobacter taiwanensis</name>
    <dbReference type="NCBI Taxonomy" id="185139"/>
    <lineage>
        <taxon>Bacteria</taxon>
        <taxon>Bacillati</taxon>
        <taxon>Actinomycetota</taxon>
        <taxon>Rubrobacteria</taxon>
        <taxon>Rubrobacterales</taxon>
        <taxon>Rubrobacteraceae</taxon>
        <taxon>Rubrobacter</taxon>
    </lineage>
</organism>
<reference evidence="1 2" key="1">
    <citation type="submission" date="2019-03" db="EMBL/GenBank/DDBJ databases">
        <title>Whole genome sequence of a novel Rubrobacter taiwanensis strain, isolated from Yellowstone National Park.</title>
        <authorList>
            <person name="Freed S."/>
            <person name="Ramaley R.F."/>
            <person name="Kyndt J.A."/>
        </authorList>
    </citation>
    <scope>NUCLEOTIDE SEQUENCE [LARGE SCALE GENOMIC DNA]</scope>
    <source>
        <strain evidence="1 2">Yellowstone</strain>
    </source>
</reference>
<dbReference type="AlphaFoldDB" id="A0A4R1BT36"/>
<evidence type="ECO:0000313" key="1">
    <source>
        <dbReference type="EMBL" id="TCJ20557.1"/>
    </source>
</evidence>
<sequence>MSDERFDRLELEIANVRNRMQPDVARLREQTRPDAIKEKVRQALRERLRALGESLKAQLERQKEETVLAAGRQVELLQEAREKGDASKVQEAVKSDPRPMIVLAVALAVVLFVLRRLGRAL</sequence>
<proteinExistence type="predicted"/>
<keyword evidence="2" id="KW-1185">Reference proteome</keyword>
<dbReference type="RefSeq" id="WP_132687586.1">
    <property type="nucleotide sequence ID" value="NZ_SKBU01000003.1"/>
</dbReference>
<dbReference type="Proteomes" id="UP000295244">
    <property type="component" value="Unassembled WGS sequence"/>
</dbReference>
<protein>
    <recommendedName>
        <fullName evidence="3">DUF3618 domain-containing protein</fullName>
    </recommendedName>
</protein>
<evidence type="ECO:0008006" key="3">
    <source>
        <dbReference type="Google" id="ProtNLM"/>
    </source>
</evidence>
<gene>
    <name evidence="1" type="ORF">E0L93_01675</name>
</gene>
<name>A0A4R1BT36_9ACTN</name>
<dbReference type="EMBL" id="SKBU01000003">
    <property type="protein sequence ID" value="TCJ20557.1"/>
    <property type="molecule type" value="Genomic_DNA"/>
</dbReference>
<dbReference type="SUPFAM" id="SSF58113">
    <property type="entry name" value="Apolipoprotein A-I"/>
    <property type="match status" value="1"/>
</dbReference>
<evidence type="ECO:0000313" key="2">
    <source>
        <dbReference type="Proteomes" id="UP000295244"/>
    </source>
</evidence>
<accession>A0A4R1BT36</accession>